<dbReference type="PANTHER" id="PTHR33490:SF3">
    <property type="entry name" value="CONSERVED INTEGRAL MEMBRANE PROTEIN"/>
    <property type="match status" value="1"/>
</dbReference>
<sequence length="273" mass="29105">MYKWILKSVLALTLAAGLTAGTGATANAAAAQAPSWVDASYAKQGTVGVHYGGAASKRHKVMIAKAGTVYTYDLSQAKRAEIFPLQSGSGSYEVTLLEQISGTSYKKIGSTSVQLQASGANRVFLGSVQNVNWKESASATALAKKLTAGKKTDRAKAEAVHRYVTAQIRYDFAKAKSLGGAYLPSADGTLASKTGICYDYSSLMAVMLRSSGVPTKLVMGKTTYVKEYHAWNEIYLNGRWVTVDATVDAAYKQAGQKVSFAKDSGKYSVQKVY</sequence>
<evidence type="ECO:0000313" key="4">
    <source>
        <dbReference type="Proteomes" id="UP000316968"/>
    </source>
</evidence>
<feature type="domain" description="Transglutaminase-like" evidence="2">
    <location>
        <begin position="189"/>
        <end position="247"/>
    </location>
</feature>
<dbReference type="Proteomes" id="UP000316968">
    <property type="component" value="Chromosome"/>
</dbReference>
<dbReference type="RefSeq" id="WP_141448193.1">
    <property type="nucleotide sequence ID" value="NZ_CP041217.1"/>
</dbReference>
<dbReference type="OrthoDB" id="9787782at2"/>
<keyword evidence="4" id="KW-1185">Reference proteome</keyword>
<proteinExistence type="predicted"/>
<dbReference type="SUPFAM" id="SSF54001">
    <property type="entry name" value="Cysteine proteinases"/>
    <property type="match status" value="1"/>
</dbReference>
<dbReference type="InterPro" id="IPR002931">
    <property type="entry name" value="Transglutaminase-like"/>
</dbReference>
<dbReference type="SMART" id="SM00460">
    <property type="entry name" value="TGc"/>
    <property type="match status" value="1"/>
</dbReference>
<evidence type="ECO:0000256" key="1">
    <source>
        <dbReference type="SAM" id="SignalP"/>
    </source>
</evidence>
<reference evidence="3 4" key="1">
    <citation type="submission" date="2019-06" db="EMBL/GenBank/DDBJ databases">
        <title>Saccharibacillus brassicae sp. nov., an endophytic bacterium isolated from Chinese cabbage seeds (Brassica pekinensis).</title>
        <authorList>
            <person name="Jiang L."/>
            <person name="Lee J."/>
            <person name="Kim S.W."/>
        </authorList>
    </citation>
    <scope>NUCLEOTIDE SEQUENCE [LARGE SCALE GENOMIC DNA]</scope>
    <source>
        <strain evidence="4">KCTC 43072 / ATSA2</strain>
    </source>
</reference>
<dbReference type="AlphaFoldDB" id="A0A4Y6UYP2"/>
<dbReference type="InterPro" id="IPR038765">
    <property type="entry name" value="Papain-like_cys_pep_sf"/>
</dbReference>
<keyword evidence="1" id="KW-0732">Signal</keyword>
<dbReference type="Pfam" id="PF01841">
    <property type="entry name" value="Transglut_core"/>
    <property type="match status" value="1"/>
</dbReference>
<dbReference type="PANTHER" id="PTHR33490">
    <property type="entry name" value="BLR5614 PROTEIN-RELATED"/>
    <property type="match status" value="1"/>
</dbReference>
<dbReference type="KEGG" id="saca:FFV09_12810"/>
<gene>
    <name evidence="3" type="ORF">FFV09_12810</name>
</gene>
<dbReference type="EMBL" id="CP041217">
    <property type="protein sequence ID" value="QDH21648.1"/>
    <property type="molecule type" value="Genomic_DNA"/>
</dbReference>
<feature type="chain" id="PRO_5038641726" evidence="1">
    <location>
        <begin position="21"/>
        <end position="273"/>
    </location>
</feature>
<protein>
    <submittedName>
        <fullName evidence="3">Transglutaminase domain-containing protein</fullName>
    </submittedName>
</protein>
<evidence type="ECO:0000259" key="2">
    <source>
        <dbReference type="SMART" id="SM00460"/>
    </source>
</evidence>
<evidence type="ECO:0000313" key="3">
    <source>
        <dbReference type="EMBL" id="QDH21648.1"/>
    </source>
</evidence>
<name>A0A4Y6UYP2_SACBS</name>
<accession>A0A4Y6UYP2</accession>
<organism evidence="3 4">
    <name type="scientific">Saccharibacillus brassicae</name>
    <dbReference type="NCBI Taxonomy" id="2583377"/>
    <lineage>
        <taxon>Bacteria</taxon>
        <taxon>Bacillati</taxon>
        <taxon>Bacillota</taxon>
        <taxon>Bacilli</taxon>
        <taxon>Bacillales</taxon>
        <taxon>Paenibacillaceae</taxon>
        <taxon>Saccharibacillus</taxon>
    </lineage>
</organism>
<dbReference type="Gene3D" id="3.10.620.30">
    <property type="match status" value="1"/>
</dbReference>
<feature type="signal peptide" evidence="1">
    <location>
        <begin position="1"/>
        <end position="20"/>
    </location>
</feature>